<proteinExistence type="inferred from homology"/>
<evidence type="ECO:0000313" key="11">
    <source>
        <dbReference type="Proteomes" id="UP000068137"/>
    </source>
</evidence>
<evidence type="ECO:0000256" key="4">
    <source>
        <dbReference type="ARBA" id="ARBA00022679"/>
    </source>
</evidence>
<dbReference type="Gene3D" id="3.40.640.10">
    <property type="entry name" value="Type I PLP-dependent aspartate aminotransferase-like (Major domain)"/>
    <property type="match status" value="1"/>
</dbReference>
<evidence type="ECO:0000256" key="3">
    <source>
        <dbReference type="ARBA" id="ARBA00012239"/>
    </source>
</evidence>
<dbReference type="EC" id="2.8.1.7" evidence="3 8"/>
<comment type="similarity">
    <text evidence="2 8">Belongs to the class-V pyridoxal-phosphate-dependent aminotransferase family. Csd subfamily.</text>
</comment>
<dbReference type="InterPro" id="IPR015422">
    <property type="entry name" value="PyrdxlP-dep_Trfase_small"/>
</dbReference>
<dbReference type="Gene3D" id="3.90.1150.10">
    <property type="entry name" value="Aspartate Aminotransferase, domain 1"/>
    <property type="match status" value="1"/>
</dbReference>
<dbReference type="GO" id="GO:0031071">
    <property type="term" value="F:cysteine desulfurase activity"/>
    <property type="evidence" value="ECO:0007669"/>
    <property type="project" value="UniProtKB-UniRule"/>
</dbReference>
<name>A0A0M3TB80_9ACTN</name>
<comment type="catalytic activity">
    <reaction evidence="6 8">
        <text>(sulfur carrier)-H + L-cysteine = (sulfur carrier)-SH + L-alanine</text>
        <dbReference type="Rhea" id="RHEA:43892"/>
        <dbReference type="Rhea" id="RHEA-COMP:14737"/>
        <dbReference type="Rhea" id="RHEA-COMP:14739"/>
        <dbReference type="ChEBI" id="CHEBI:29917"/>
        <dbReference type="ChEBI" id="CHEBI:35235"/>
        <dbReference type="ChEBI" id="CHEBI:57972"/>
        <dbReference type="ChEBI" id="CHEBI:64428"/>
        <dbReference type="EC" id="2.8.1.7"/>
    </reaction>
</comment>
<reference evidence="10 11" key="1">
    <citation type="journal article" date="2015" name="Genome Announc.">
        <title>Complete Genome Sequences for Two Strains of a Novel Fastidious, Partially Acid-Fast, Gram-Positive Corynebacterineae Bacterium, Derived from Human Clinical Samples.</title>
        <authorList>
            <person name="Nicholson A.C."/>
            <person name="Bell M."/>
            <person name="Humrighouse B.W."/>
            <person name="McQuiston J.R."/>
        </authorList>
    </citation>
    <scope>NUCLEOTIDE SEQUENCE [LARGE SCALE GENOMIC DNA]</scope>
    <source>
        <strain evidence="10 11">X1698</strain>
    </source>
</reference>
<dbReference type="InterPro" id="IPR015424">
    <property type="entry name" value="PyrdxlP-dep_Trfase"/>
</dbReference>
<dbReference type="NCBIfam" id="TIGR01979">
    <property type="entry name" value="sufS"/>
    <property type="match status" value="1"/>
</dbReference>
<evidence type="ECO:0000256" key="1">
    <source>
        <dbReference type="ARBA" id="ARBA00001933"/>
    </source>
</evidence>
<protein>
    <recommendedName>
        <fullName evidence="3 8">Cysteine desulfurase</fullName>
        <ecNumber evidence="3 8">2.8.1.7</ecNumber>
    </recommendedName>
</protein>
<dbReference type="SUPFAM" id="SSF53383">
    <property type="entry name" value="PLP-dependent transferases"/>
    <property type="match status" value="1"/>
</dbReference>
<comment type="cofactor">
    <cofactor evidence="1 7">
        <name>pyridoxal 5'-phosphate</name>
        <dbReference type="ChEBI" id="CHEBI:597326"/>
    </cofactor>
</comment>
<dbReference type="InterPro" id="IPR015421">
    <property type="entry name" value="PyrdxlP-dep_Trfase_major"/>
</dbReference>
<dbReference type="PROSITE" id="PS00595">
    <property type="entry name" value="AA_TRANSFER_CLASS_5"/>
    <property type="match status" value="1"/>
</dbReference>
<dbReference type="KEGG" id="cbq:AL705_00245"/>
<keyword evidence="4 8" id="KW-0808">Transferase</keyword>
<dbReference type="Pfam" id="PF00266">
    <property type="entry name" value="Aminotran_5"/>
    <property type="match status" value="1"/>
</dbReference>
<dbReference type="GO" id="GO:0006534">
    <property type="term" value="P:cysteine metabolic process"/>
    <property type="evidence" value="ECO:0007669"/>
    <property type="project" value="UniProtKB-UniRule"/>
</dbReference>
<accession>A0A0M3TB80</accession>
<evidence type="ECO:0000313" key="10">
    <source>
        <dbReference type="EMBL" id="ALE18420.1"/>
    </source>
</evidence>
<dbReference type="InterPro" id="IPR010970">
    <property type="entry name" value="Cys_dSase_SufS"/>
</dbReference>
<dbReference type="InterPro" id="IPR000192">
    <property type="entry name" value="Aminotrans_V_dom"/>
</dbReference>
<comment type="function">
    <text evidence="8">Catalyzes the removal of elemental sulfur and selenium atoms from L-cysteine, L-cystine, L-selenocysteine, and L-selenocystine to produce L-alanine.</text>
</comment>
<evidence type="ECO:0000259" key="9">
    <source>
        <dbReference type="Pfam" id="PF00266"/>
    </source>
</evidence>
<gene>
    <name evidence="10" type="ORF">AL705_00245</name>
</gene>
<dbReference type="CDD" id="cd06453">
    <property type="entry name" value="SufS_like"/>
    <property type="match status" value="1"/>
</dbReference>
<dbReference type="PANTHER" id="PTHR43586:SF8">
    <property type="entry name" value="CYSTEINE DESULFURASE 1, CHLOROPLASTIC"/>
    <property type="match status" value="1"/>
</dbReference>
<sequence length="412" mass="44507">MFDVQAVRADFPILNRTVRGEKPLVYLDSGATSQKPLQVLDAEREFLLHHNAATHRGAHQLAEEATDAYENARANVAGFIGCAVDEVIFTKNSTESLNLVSYVLGDERAGGYRVTAGDEIIISEAEHHANLVPWQELCRRTGAILKWFPLQDDGRLDLDAVDMTERTKAVAITHTSNVTGAITDVATVVERAHQVGALVVLDACQSVPHMPVNVTALGVDFAAFSGHKMLAPSGVGVLYGRAQILQGLPPFLTGGSMIEHVTMEKTTYAAPPQRYEAGVPNMSQVIGLGAAISYLDVLGMDNVFAHEQELTRYALEQLNGLPGVRIIGPSTPEQRGSALSFTVDGIHSHDVGQFLDDDGIAVRVGHHCAEPLHSRFGISGTARASFYIYNSCADVDQLVEGILRVQKFFGVI</sequence>
<organism evidence="10 11">
    <name type="scientific">Lawsonella clevelandensis</name>
    <dbReference type="NCBI Taxonomy" id="1528099"/>
    <lineage>
        <taxon>Bacteria</taxon>
        <taxon>Bacillati</taxon>
        <taxon>Actinomycetota</taxon>
        <taxon>Actinomycetes</taxon>
        <taxon>Mycobacteriales</taxon>
        <taxon>Lawsonellaceae</taxon>
        <taxon>Lawsonella</taxon>
    </lineage>
</organism>
<evidence type="ECO:0000256" key="5">
    <source>
        <dbReference type="ARBA" id="ARBA00022898"/>
    </source>
</evidence>
<evidence type="ECO:0000256" key="8">
    <source>
        <dbReference type="RuleBase" id="RU004506"/>
    </source>
</evidence>
<evidence type="ECO:0000256" key="2">
    <source>
        <dbReference type="ARBA" id="ARBA00010447"/>
    </source>
</evidence>
<dbReference type="PATRIC" id="fig|1562462.4.peg.53"/>
<feature type="domain" description="Aminotransferase class V" evidence="9">
    <location>
        <begin position="25"/>
        <end position="398"/>
    </location>
</feature>
<dbReference type="EMBL" id="CP012390">
    <property type="protein sequence ID" value="ALE18420.1"/>
    <property type="molecule type" value="Genomic_DNA"/>
</dbReference>
<dbReference type="AlphaFoldDB" id="A0A0M3TB80"/>
<dbReference type="STRING" id="1528099.AL705_00245"/>
<dbReference type="Proteomes" id="UP000068137">
    <property type="component" value="Chromosome"/>
</dbReference>
<evidence type="ECO:0000256" key="7">
    <source>
        <dbReference type="RuleBase" id="RU004504"/>
    </source>
</evidence>
<evidence type="ECO:0000256" key="6">
    <source>
        <dbReference type="ARBA" id="ARBA00050776"/>
    </source>
</evidence>
<dbReference type="RefSeq" id="WP_053961302.1">
    <property type="nucleotide sequence ID" value="NZ_CP012390.1"/>
</dbReference>
<dbReference type="GO" id="GO:0030170">
    <property type="term" value="F:pyridoxal phosphate binding"/>
    <property type="evidence" value="ECO:0007669"/>
    <property type="project" value="UniProtKB-UniRule"/>
</dbReference>
<keyword evidence="5 8" id="KW-0663">Pyridoxal phosphate</keyword>
<dbReference type="OrthoDB" id="9804366at2"/>
<dbReference type="PANTHER" id="PTHR43586">
    <property type="entry name" value="CYSTEINE DESULFURASE"/>
    <property type="match status" value="1"/>
</dbReference>
<dbReference type="InterPro" id="IPR020578">
    <property type="entry name" value="Aminotrans_V_PyrdxlP_BS"/>
</dbReference>